<evidence type="ECO:0000256" key="7">
    <source>
        <dbReference type="ARBA" id="ARBA00022989"/>
    </source>
</evidence>
<keyword evidence="8 16" id="KW-0472">Membrane</keyword>
<evidence type="ECO:0000256" key="2">
    <source>
        <dbReference type="ARBA" id="ARBA00022676"/>
    </source>
</evidence>
<keyword evidence="6" id="KW-0573">Peptidoglycan synthesis</keyword>
<dbReference type="Proteomes" id="UP001235664">
    <property type="component" value="Unassembled WGS sequence"/>
</dbReference>
<feature type="transmembrane region" description="Helical" evidence="16">
    <location>
        <begin position="39"/>
        <end position="58"/>
    </location>
</feature>
<name>A0ABT9H6G6_9SPHN</name>
<dbReference type="RefSeq" id="WP_305929014.1">
    <property type="nucleotide sequence ID" value="NZ_JAVAIL010000001.1"/>
</dbReference>
<dbReference type="PANTHER" id="PTHR30474:SF2">
    <property type="entry name" value="PEPTIDOGLYCAN GLYCOSYLTRANSFERASE FTSW-RELATED"/>
    <property type="match status" value="1"/>
</dbReference>
<dbReference type="PANTHER" id="PTHR30474">
    <property type="entry name" value="CELL CYCLE PROTEIN"/>
    <property type="match status" value="1"/>
</dbReference>
<protein>
    <recommendedName>
        <fullName evidence="12">Probable peptidoglycan glycosyltransferase FtsW</fullName>
        <ecNumber evidence="14">2.4.99.28</ecNumber>
    </recommendedName>
    <alternativeName>
        <fullName evidence="13">Cell division protein FtsW</fullName>
    </alternativeName>
    <alternativeName>
        <fullName evidence="10">Cell wall polymerase</fullName>
    </alternativeName>
    <alternativeName>
        <fullName evidence="9">Peptidoglycan polymerase</fullName>
    </alternativeName>
</protein>
<reference evidence="17 18" key="1">
    <citation type="submission" date="2023-08" db="EMBL/GenBank/DDBJ databases">
        <title>genomic of DY56.</title>
        <authorList>
            <person name="Wang Y."/>
        </authorList>
    </citation>
    <scope>NUCLEOTIDE SEQUENCE [LARGE SCALE GENOMIC DNA]</scope>
    <source>
        <strain evidence="17 18">DY56-A-20</strain>
    </source>
</reference>
<feature type="transmembrane region" description="Helical" evidence="16">
    <location>
        <begin position="78"/>
        <end position="96"/>
    </location>
</feature>
<keyword evidence="2" id="KW-0328">Glycosyltransferase</keyword>
<evidence type="ECO:0000256" key="5">
    <source>
        <dbReference type="ARBA" id="ARBA00022960"/>
    </source>
</evidence>
<evidence type="ECO:0000256" key="11">
    <source>
        <dbReference type="ARBA" id="ARBA00038053"/>
    </source>
</evidence>
<feature type="transmembrane region" description="Helical" evidence="16">
    <location>
        <begin position="195"/>
        <end position="211"/>
    </location>
</feature>
<evidence type="ECO:0000256" key="16">
    <source>
        <dbReference type="SAM" id="Phobius"/>
    </source>
</evidence>
<dbReference type="InterPro" id="IPR001182">
    <property type="entry name" value="FtsW/RodA"/>
</dbReference>
<evidence type="ECO:0000256" key="8">
    <source>
        <dbReference type="ARBA" id="ARBA00023136"/>
    </source>
</evidence>
<keyword evidence="4 16" id="KW-0812">Transmembrane</keyword>
<organism evidence="17 18">
    <name type="scientific">Qipengyuania benthica</name>
    <dbReference type="NCBI Taxonomy" id="3067651"/>
    <lineage>
        <taxon>Bacteria</taxon>
        <taxon>Pseudomonadati</taxon>
        <taxon>Pseudomonadota</taxon>
        <taxon>Alphaproteobacteria</taxon>
        <taxon>Sphingomonadales</taxon>
        <taxon>Erythrobacteraceae</taxon>
        <taxon>Qipengyuania</taxon>
    </lineage>
</organism>
<dbReference type="Pfam" id="PF01098">
    <property type="entry name" value="FTSW_RODA_SPOVE"/>
    <property type="match status" value="1"/>
</dbReference>
<feature type="transmembrane region" description="Helical" evidence="16">
    <location>
        <begin position="364"/>
        <end position="383"/>
    </location>
</feature>
<gene>
    <name evidence="17" type="ORF">Q9K01_04600</name>
</gene>
<proteinExistence type="inferred from homology"/>
<dbReference type="EC" id="2.4.99.28" evidence="14"/>
<evidence type="ECO:0000256" key="1">
    <source>
        <dbReference type="ARBA" id="ARBA00004141"/>
    </source>
</evidence>
<evidence type="ECO:0000256" key="4">
    <source>
        <dbReference type="ARBA" id="ARBA00022692"/>
    </source>
</evidence>
<evidence type="ECO:0000256" key="14">
    <source>
        <dbReference type="ARBA" id="ARBA00044770"/>
    </source>
</evidence>
<evidence type="ECO:0000256" key="15">
    <source>
        <dbReference type="ARBA" id="ARBA00049902"/>
    </source>
</evidence>
<comment type="subcellular location">
    <subcellularLocation>
        <location evidence="1">Membrane</location>
        <topology evidence="1">Multi-pass membrane protein</topology>
    </subcellularLocation>
</comment>
<comment type="caution">
    <text evidence="17">The sequence shown here is derived from an EMBL/GenBank/DDBJ whole genome shotgun (WGS) entry which is preliminary data.</text>
</comment>
<feature type="transmembrane region" description="Helical" evidence="16">
    <location>
        <begin position="147"/>
        <end position="164"/>
    </location>
</feature>
<feature type="transmembrane region" description="Helical" evidence="16">
    <location>
        <begin position="325"/>
        <end position="344"/>
    </location>
</feature>
<comment type="catalytic activity">
    <reaction evidence="15">
        <text>[GlcNAc-(1-&gt;4)-Mur2Ac(oyl-L-Ala-gamma-D-Glu-L-Lys-D-Ala-D-Ala)](n)-di-trans,octa-cis-undecaprenyl diphosphate + beta-D-GlcNAc-(1-&gt;4)-Mur2Ac(oyl-L-Ala-gamma-D-Glu-L-Lys-D-Ala-D-Ala)-di-trans,octa-cis-undecaprenyl diphosphate = [GlcNAc-(1-&gt;4)-Mur2Ac(oyl-L-Ala-gamma-D-Glu-L-Lys-D-Ala-D-Ala)](n+1)-di-trans,octa-cis-undecaprenyl diphosphate + di-trans,octa-cis-undecaprenyl diphosphate + H(+)</text>
        <dbReference type="Rhea" id="RHEA:23708"/>
        <dbReference type="Rhea" id="RHEA-COMP:9602"/>
        <dbReference type="Rhea" id="RHEA-COMP:9603"/>
        <dbReference type="ChEBI" id="CHEBI:15378"/>
        <dbReference type="ChEBI" id="CHEBI:58405"/>
        <dbReference type="ChEBI" id="CHEBI:60033"/>
        <dbReference type="ChEBI" id="CHEBI:78435"/>
        <dbReference type="EC" id="2.4.99.28"/>
    </reaction>
</comment>
<evidence type="ECO:0000256" key="9">
    <source>
        <dbReference type="ARBA" id="ARBA00032370"/>
    </source>
</evidence>
<dbReference type="EMBL" id="JAVAIL010000001">
    <property type="protein sequence ID" value="MDP4538903.1"/>
    <property type="molecule type" value="Genomic_DNA"/>
</dbReference>
<sequence length="421" mass="46056">MNQQRPFVPGAGRRAPRLAQQKLSRWSELKIWWREVDRVLLGLVLALMAFGAVAVAAASPATADRLSTTAVTLDPLYFFYRHLVWQMVALAVLLIVSMFDRSNARRFGLVLAALMLGALFLVPVIGSEVNGATRWLEFGIRFQPSEFLKPGFVIATAWVLAWRMRDPNLPVVALTFVALCAISLLLMMQPNLGDTLLFVGVWFVMVLLAGVPVQRMGALAGIGVVALIATYFLYDNARHRIDSFFGGGTAYDQVDLAERTLLAGGWTGSGYGLGIRKMNLPEAHTDYIFSVIGEEFGLIVCGLVAITYLAIMVRVLMKLVDEDDLFALLAGAGLVTLFGGQAFINMLVNLQLFPSKGMTLPLVSYGGSSTIAICLTVGLLLAITRRNPYLKRETRGLADLLGLAERPDPSPVDTIRREIHP</sequence>
<keyword evidence="18" id="KW-1185">Reference proteome</keyword>
<keyword evidence="7 16" id="KW-1133">Transmembrane helix</keyword>
<evidence type="ECO:0000313" key="18">
    <source>
        <dbReference type="Proteomes" id="UP001235664"/>
    </source>
</evidence>
<evidence type="ECO:0000256" key="6">
    <source>
        <dbReference type="ARBA" id="ARBA00022984"/>
    </source>
</evidence>
<evidence type="ECO:0000256" key="3">
    <source>
        <dbReference type="ARBA" id="ARBA00022679"/>
    </source>
</evidence>
<evidence type="ECO:0000256" key="12">
    <source>
        <dbReference type="ARBA" id="ARBA00041185"/>
    </source>
</evidence>
<keyword evidence="3" id="KW-0808">Transferase</keyword>
<feature type="transmembrane region" description="Helical" evidence="16">
    <location>
        <begin position="171"/>
        <end position="189"/>
    </location>
</feature>
<feature type="transmembrane region" description="Helical" evidence="16">
    <location>
        <begin position="108"/>
        <end position="127"/>
    </location>
</feature>
<feature type="transmembrane region" description="Helical" evidence="16">
    <location>
        <begin position="287"/>
        <end position="313"/>
    </location>
</feature>
<evidence type="ECO:0000256" key="10">
    <source>
        <dbReference type="ARBA" id="ARBA00033270"/>
    </source>
</evidence>
<keyword evidence="5" id="KW-0133">Cell shape</keyword>
<feature type="transmembrane region" description="Helical" evidence="16">
    <location>
        <begin position="218"/>
        <end position="234"/>
    </location>
</feature>
<evidence type="ECO:0000256" key="13">
    <source>
        <dbReference type="ARBA" id="ARBA00041418"/>
    </source>
</evidence>
<accession>A0ABT9H6G6</accession>
<evidence type="ECO:0000313" key="17">
    <source>
        <dbReference type="EMBL" id="MDP4538903.1"/>
    </source>
</evidence>
<comment type="similarity">
    <text evidence="11">Belongs to the SEDS family. FtsW subfamily.</text>
</comment>